<evidence type="ECO:0000313" key="2">
    <source>
        <dbReference type="EMBL" id="XBV21942.1"/>
    </source>
</evidence>
<feature type="signal peptide" evidence="1">
    <location>
        <begin position="1"/>
        <end position="26"/>
    </location>
</feature>
<dbReference type="EMBL" id="CP158165">
    <property type="protein sequence ID" value="XBV21942.1"/>
    <property type="molecule type" value="Genomic_DNA"/>
</dbReference>
<proteinExistence type="predicted"/>
<organism evidence="2">
    <name type="scientific">Kribbella sp. HUAS MG21</name>
    <dbReference type="NCBI Taxonomy" id="3160966"/>
    <lineage>
        <taxon>Bacteria</taxon>
        <taxon>Bacillati</taxon>
        <taxon>Actinomycetota</taxon>
        <taxon>Actinomycetes</taxon>
        <taxon>Propionibacteriales</taxon>
        <taxon>Kribbellaceae</taxon>
        <taxon>Kribbella</taxon>
    </lineage>
</organism>
<gene>
    <name evidence="2" type="ORF">ABN611_25675</name>
</gene>
<name>A0AAU7T525_9ACTN</name>
<dbReference type="PROSITE" id="PS51257">
    <property type="entry name" value="PROKAR_LIPOPROTEIN"/>
    <property type="match status" value="1"/>
</dbReference>
<sequence length="225" mass="23968">MPSPTKAVRRLALVAVLLLTACTNQADLPTPTPTPTVVPLTVAQATQAALRVSDLPKGWDGGVAVDPRPTPGPRGQYDPAECVAFRHPTDPLGKPTTAVRGQYFTRQPLQTVTEFVWSWPTEPDSLVPDLVSGLGKCSSYTMVAPDEEKYRWAATRLPVSGLSNGLALRYDASTESGEPAAFVIYSAYVVRGGTVVYLEVQGETITDAVFAQLVSKAVARLDAVG</sequence>
<reference evidence="2" key="1">
    <citation type="submission" date="2024-06" db="EMBL/GenBank/DDBJ databases">
        <title>Kribbella sp. strain HUAS MG21 genome sequences.</title>
        <authorList>
            <person name="Mo P."/>
        </authorList>
    </citation>
    <scope>NUCLEOTIDE SEQUENCE</scope>
    <source>
        <strain evidence="2">HUAS MG21</strain>
    </source>
</reference>
<dbReference type="AlphaFoldDB" id="A0AAU7T525"/>
<evidence type="ECO:0000256" key="1">
    <source>
        <dbReference type="SAM" id="SignalP"/>
    </source>
</evidence>
<accession>A0AAU7T525</accession>
<dbReference type="RefSeq" id="WP_350274792.1">
    <property type="nucleotide sequence ID" value="NZ_CP158165.1"/>
</dbReference>
<protein>
    <recommendedName>
        <fullName evidence="3">Sensor domain-containing protein</fullName>
    </recommendedName>
</protein>
<feature type="chain" id="PRO_5043627497" description="Sensor domain-containing protein" evidence="1">
    <location>
        <begin position="27"/>
        <end position="225"/>
    </location>
</feature>
<keyword evidence="1" id="KW-0732">Signal</keyword>
<evidence type="ECO:0008006" key="3">
    <source>
        <dbReference type="Google" id="ProtNLM"/>
    </source>
</evidence>